<dbReference type="GO" id="GO:0031297">
    <property type="term" value="P:replication fork processing"/>
    <property type="evidence" value="ECO:0007669"/>
    <property type="project" value="TreeGrafter"/>
</dbReference>
<feature type="domain" description="Helicase ATP-binding" evidence="3">
    <location>
        <begin position="115"/>
        <end position="280"/>
    </location>
</feature>
<protein>
    <submittedName>
        <fullName evidence="5">Helicase SNF2</fullName>
    </submittedName>
</protein>
<dbReference type="InterPro" id="IPR000330">
    <property type="entry name" value="SNF2_N"/>
</dbReference>
<evidence type="ECO:0000313" key="5">
    <source>
        <dbReference type="EMBL" id="PPT93255.1"/>
    </source>
</evidence>
<dbReference type="Proteomes" id="UP000239898">
    <property type="component" value="Unassembled WGS sequence"/>
</dbReference>
<evidence type="ECO:0000259" key="4">
    <source>
        <dbReference type="PROSITE" id="PS51194"/>
    </source>
</evidence>
<dbReference type="InterPro" id="IPR027417">
    <property type="entry name" value="P-loop_NTPase"/>
</dbReference>
<dbReference type="Pfam" id="PF00271">
    <property type="entry name" value="Helicase_C"/>
    <property type="match status" value="1"/>
</dbReference>
<gene>
    <name evidence="5" type="ORF">XthCFBP4691_01195</name>
</gene>
<dbReference type="PANTHER" id="PTHR45766">
    <property type="entry name" value="DNA ANNEALING HELICASE AND ENDONUCLEASE ZRANB3 FAMILY MEMBER"/>
    <property type="match status" value="1"/>
</dbReference>
<dbReference type="InterPro" id="IPR038718">
    <property type="entry name" value="SNF2-like_sf"/>
</dbReference>
<keyword evidence="1" id="KW-0378">Hydrolase</keyword>
<evidence type="ECO:0000256" key="1">
    <source>
        <dbReference type="ARBA" id="ARBA00022801"/>
    </source>
</evidence>
<evidence type="ECO:0000259" key="3">
    <source>
        <dbReference type="PROSITE" id="PS51192"/>
    </source>
</evidence>
<keyword evidence="2 5" id="KW-0347">Helicase</keyword>
<evidence type="ECO:0000256" key="2">
    <source>
        <dbReference type="ARBA" id="ARBA00022806"/>
    </source>
</evidence>
<dbReference type="CDD" id="cd18793">
    <property type="entry name" value="SF2_C_SNF"/>
    <property type="match status" value="1"/>
</dbReference>
<keyword evidence="2 5" id="KW-0067">ATP-binding</keyword>
<dbReference type="GO" id="GO:0006281">
    <property type="term" value="P:DNA repair"/>
    <property type="evidence" value="ECO:0007669"/>
    <property type="project" value="TreeGrafter"/>
</dbReference>
<dbReference type="RefSeq" id="WP_128418727.1">
    <property type="nucleotide sequence ID" value="NZ_CP049017.1"/>
</dbReference>
<dbReference type="GO" id="GO:0016787">
    <property type="term" value="F:hydrolase activity"/>
    <property type="evidence" value="ECO:0007669"/>
    <property type="project" value="UniProtKB-KW"/>
</dbReference>
<name>A0A2S6ZLZ0_9XANT</name>
<reference evidence="5 6" key="1">
    <citation type="submission" date="2016-08" db="EMBL/GenBank/DDBJ databases">
        <title>Evolution of the type three secretion system and type three effector repertoires in Xanthomonas.</title>
        <authorList>
            <person name="Merda D."/>
            <person name="Briand M."/>
            <person name="Bosis E."/>
            <person name="Rousseau C."/>
            <person name="Portier P."/>
            <person name="Jacques M.-A."/>
            <person name="Fischer-Le Saux M."/>
        </authorList>
    </citation>
    <scope>NUCLEOTIDE SEQUENCE [LARGE SCALE GENOMIC DNA]</scope>
    <source>
        <strain evidence="5 6">CFBP 4691</strain>
    </source>
</reference>
<dbReference type="SUPFAM" id="SSF52540">
    <property type="entry name" value="P-loop containing nucleoside triphosphate hydrolases"/>
    <property type="match status" value="2"/>
</dbReference>
<sequence length="582" mass="64931">MTATTYGELRLGGGDWLITCEPQVRARLKRVFPRVKQGAATHICLKATPENSRELRWFLGRYPMEAAESVQARLEDLAEAHIHMETSLAQLAAGRGQVPPFELAKPPREYQRYAGAQVTIRGGLLLADDLGLGKTVTGMCPMAVAENLPAVVVYPAALPNHWPEKLAEFVPNLRVHHIRSGRPYPLVRQPRQRIPDLWDTLPEVILVSYHKLRGWAETLGELVQYVVFEECQQLRSPGTEIHNACRYLARRARLRMGLTATPIYNYGAEFYHVVDPLIPDCLGSYEEFLREWCIAAPGGKSRLSDAEQFGAYLRREGIMLRRTRKEVGRELPALSKIAHEIESDAKVLAAISGDAMALARTILRANERYRGERMQAAGEFDRLVRQATGIAKAPYVAEFVRLLLESGQQVLLFGWHRDVYAIWRDKLAAYNPVMYTGSESPAQKQASKDAFVSGQSRLMLISLRAGAGIDGLQHVCSTVVFGELDWSPGVHEQCIGRVHRDGQAEPVQAFFLISDEGSDPIVSDVLGVKREQIEGVRNPGEHLVERRDTGENQMRQLAAQFLRQAGQPVPSTTTVTAICETT</sequence>
<dbReference type="SMART" id="SM00487">
    <property type="entry name" value="DEXDc"/>
    <property type="match status" value="1"/>
</dbReference>
<keyword evidence="6" id="KW-1185">Reference proteome</keyword>
<evidence type="ECO:0000313" key="6">
    <source>
        <dbReference type="Proteomes" id="UP000239898"/>
    </source>
</evidence>
<dbReference type="OrthoDB" id="9772064at2"/>
<dbReference type="PROSITE" id="PS51192">
    <property type="entry name" value="HELICASE_ATP_BIND_1"/>
    <property type="match status" value="1"/>
</dbReference>
<dbReference type="GO" id="GO:0004386">
    <property type="term" value="F:helicase activity"/>
    <property type="evidence" value="ECO:0007669"/>
    <property type="project" value="UniProtKB-KW"/>
</dbReference>
<dbReference type="EMBL" id="MIGX01000002">
    <property type="protein sequence ID" value="PPT93255.1"/>
    <property type="molecule type" value="Genomic_DNA"/>
</dbReference>
<keyword evidence="2 5" id="KW-0547">Nucleotide-binding</keyword>
<feature type="domain" description="Helicase C-terminal" evidence="4">
    <location>
        <begin position="395"/>
        <end position="544"/>
    </location>
</feature>
<dbReference type="Gene3D" id="3.40.50.10810">
    <property type="entry name" value="Tandem AAA-ATPase domain"/>
    <property type="match status" value="1"/>
</dbReference>
<dbReference type="PROSITE" id="PS51194">
    <property type="entry name" value="HELICASE_CTER"/>
    <property type="match status" value="1"/>
</dbReference>
<dbReference type="InterPro" id="IPR014001">
    <property type="entry name" value="Helicase_ATP-bd"/>
</dbReference>
<comment type="caution">
    <text evidence="5">The sequence shown here is derived from an EMBL/GenBank/DDBJ whole genome shotgun (WGS) entry which is preliminary data.</text>
</comment>
<dbReference type="Pfam" id="PF00176">
    <property type="entry name" value="SNF2-rel_dom"/>
    <property type="match status" value="1"/>
</dbReference>
<dbReference type="GO" id="GO:0005524">
    <property type="term" value="F:ATP binding"/>
    <property type="evidence" value="ECO:0007669"/>
    <property type="project" value="InterPro"/>
</dbReference>
<proteinExistence type="predicted"/>
<dbReference type="AlphaFoldDB" id="A0A2S6ZLZ0"/>
<accession>A0A2S6ZLZ0</accession>
<organism evidence="5 6">
    <name type="scientific">Xanthomonas theicola</name>
    <dbReference type="NCBI Taxonomy" id="56464"/>
    <lineage>
        <taxon>Bacteria</taxon>
        <taxon>Pseudomonadati</taxon>
        <taxon>Pseudomonadota</taxon>
        <taxon>Gammaproteobacteria</taxon>
        <taxon>Lysobacterales</taxon>
        <taxon>Lysobacteraceae</taxon>
        <taxon>Xanthomonas</taxon>
    </lineage>
</organism>
<dbReference type="InterPro" id="IPR049730">
    <property type="entry name" value="SNF2/RAD54-like_C"/>
</dbReference>
<dbReference type="Gene3D" id="3.40.50.300">
    <property type="entry name" value="P-loop containing nucleotide triphosphate hydrolases"/>
    <property type="match status" value="1"/>
</dbReference>
<dbReference type="InterPro" id="IPR001650">
    <property type="entry name" value="Helicase_C-like"/>
</dbReference>
<dbReference type="PANTHER" id="PTHR45766:SF6">
    <property type="entry name" value="SWI_SNF-RELATED MATRIX-ASSOCIATED ACTIN-DEPENDENT REGULATOR OF CHROMATIN SUBFAMILY A-LIKE PROTEIN 1"/>
    <property type="match status" value="1"/>
</dbReference>